<dbReference type="SUPFAM" id="SSF52091">
    <property type="entry name" value="SpoIIaa-like"/>
    <property type="match status" value="1"/>
</dbReference>
<keyword evidence="3" id="KW-1185">Reference proteome</keyword>
<evidence type="ECO:0000259" key="1">
    <source>
        <dbReference type="PROSITE" id="PS50801"/>
    </source>
</evidence>
<gene>
    <name evidence="2" type="ORF">GCM10011357_02620</name>
</gene>
<organism evidence="2 3">
    <name type="scientific">Lacimicrobium alkaliphilum</name>
    <dbReference type="NCBI Taxonomy" id="1526571"/>
    <lineage>
        <taxon>Bacteria</taxon>
        <taxon>Pseudomonadati</taxon>
        <taxon>Pseudomonadota</taxon>
        <taxon>Gammaproteobacteria</taxon>
        <taxon>Alteromonadales</taxon>
        <taxon>Alteromonadaceae</taxon>
        <taxon>Lacimicrobium</taxon>
    </lineage>
</organism>
<dbReference type="Gene3D" id="3.30.750.24">
    <property type="entry name" value="STAS domain"/>
    <property type="match status" value="1"/>
</dbReference>
<dbReference type="EMBL" id="BMGJ01000001">
    <property type="protein sequence ID" value="GGD50173.1"/>
    <property type="molecule type" value="Genomic_DNA"/>
</dbReference>
<sequence>MSTLRLKSTEQGTFSLCGAFTRDNLTQVLESQRELWQHDSLKLSLADVTQADMAGLAWLIDLVSRARNKSVSLRLEHVPDTLLKLAKISDVQELLPLQ</sequence>
<dbReference type="InterPro" id="IPR036513">
    <property type="entry name" value="STAS_dom_sf"/>
</dbReference>
<name>A0ABQ1QYP0_9ALTE</name>
<dbReference type="InterPro" id="IPR002645">
    <property type="entry name" value="STAS_dom"/>
</dbReference>
<accession>A0ABQ1QYP0</accession>
<dbReference type="RefSeq" id="WP_099033574.1">
    <property type="nucleotide sequence ID" value="NZ_BMGJ01000001.1"/>
</dbReference>
<protein>
    <recommendedName>
        <fullName evidence="1">STAS domain-containing protein</fullName>
    </recommendedName>
</protein>
<evidence type="ECO:0000313" key="2">
    <source>
        <dbReference type="EMBL" id="GGD50173.1"/>
    </source>
</evidence>
<dbReference type="Proteomes" id="UP000614272">
    <property type="component" value="Unassembled WGS sequence"/>
</dbReference>
<proteinExistence type="predicted"/>
<dbReference type="InterPro" id="IPR058548">
    <property type="entry name" value="MlaB-like_STAS"/>
</dbReference>
<evidence type="ECO:0000313" key="3">
    <source>
        <dbReference type="Proteomes" id="UP000614272"/>
    </source>
</evidence>
<feature type="domain" description="STAS" evidence="1">
    <location>
        <begin position="22"/>
        <end position="98"/>
    </location>
</feature>
<dbReference type="PROSITE" id="PS50801">
    <property type="entry name" value="STAS"/>
    <property type="match status" value="1"/>
</dbReference>
<dbReference type="Pfam" id="PF13466">
    <property type="entry name" value="STAS_2"/>
    <property type="match status" value="1"/>
</dbReference>
<comment type="caution">
    <text evidence="2">The sequence shown here is derived from an EMBL/GenBank/DDBJ whole genome shotgun (WGS) entry which is preliminary data.</text>
</comment>
<reference evidence="3" key="1">
    <citation type="journal article" date="2019" name="Int. J. Syst. Evol. Microbiol.">
        <title>The Global Catalogue of Microorganisms (GCM) 10K type strain sequencing project: providing services to taxonomists for standard genome sequencing and annotation.</title>
        <authorList>
            <consortium name="The Broad Institute Genomics Platform"/>
            <consortium name="The Broad Institute Genome Sequencing Center for Infectious Disease"/>
            <person name="Wu L."/>
            <person name="Ma J."/>
        </authorList>
    </citation>
    <scope>NUCLEOTIDE SEQUENCE [LARGE SCALE GENOMIC DNA]</scope>
    <source>
        <strain evidence="3">CGMCC 1.12923</strain>
    </source>
</reference>